<dbReference type="GO" id="GO:0005886">
    <property type="term" value="C:plasma membrane"/>
    <property type="evidence" value="ECO:0007669"/>
    <property type="project" value="UniProtKB-SubCell"/>
</dbReference>
<dbReference type="GO" id="GO:0005436">
    <property type="term" value="F:sodium:phosphate symporter activity"/>
    <property type="evidence" value="ECO:0007669"/>
    <property type="project" value="InterPro"/>
</dbReference>
<proteinExistence type="predicted"/>
<dbReference type="InterPro" id="IPR003841">
    <property type="entry name" value="Na/Pi_transpt"/>
</dbReference>
<feature type="domain" description="PhoU" evidence="7">
    <location>
        <begin position="367"/>
        <end position="452"/>
    </location>
</feature>
<dbReference type="AlphaFoldDB" id="H1DKC0"/>
<dbReference type="Proteomes" id="UP000004892">
    <property type="component" value="Unassembled WGS sequence"/>
</dbReference>
<dbReference type="Pfam" id="PF02690">
    <property type="entry name" value="Na_Pi_cotrans"/>
    <property type="match status" value="2"/>
</dbReference>
<dbReference type="NCBIfam" id="TIGR00704">
    <property type="entry name" value="NaPi_cotrn_rel"/>
    <property type="match status" value="1"/>
</dbReference>
<reference evidence="8 9" key="1">
    <citation type="submission" date="2012-01" db="EMBL/GenBank/DDBJ databases">
        <title>The Genome Sequence of Odoribacter laneus YIT 12061.</title>
        <authorList>
            <consortium name="The Broad Institute Genome Sequencing Platform"/>
            <person name="Earl A."/>
            <person name="Ward D."/>
            <person name="Feldgarden M."/>
            <person name="Gevers D."/>
            <person name="Morotomi M."/>
            <person name="Young S.K."/>
            <person name="Zeng Q."/>
            <person name="Gargeya S."/>
            <person name="Fitzgerald M."/>
            <person name="Haas B."/>
            <person name="Abouelleil A."/>
            <person name="Alvarado L."/>
            <person name="Arachchi H.M."/>
            <person name="Berlin A."/>
            <person name="Chapman S.B."/>
            <person name="Gearin G."/>
            <person name="Goldberg J."/>
            <person name="Griggs A."/>
            <person name="Gujja S."/>
            <person name="Hansen M."/>
            <person name="Heiman D."/>
            <person name="Howarth C."/>
            <person name="Larimer J."/>
            <person name="Lui A."/>
            <person name="MacDonald P.J.P."/>
            <person name="McCowen C."/>
            <person name="Montmayeur A."/>
            <person name="Murphy C."/>
            <person name="Neiman D."/>
            <person name="Pearson M."/>
            <person name="Priest M."/>
            <person name="Roberts A."/>
            <person name="Saif S."/>
            <person name="Shea T."/>
            <person name="Sisk P."/>
            <person name="Stolte C."/>
            <person name="Sykes S."/>
            <person name="Wortman J."/>
            <person name="Nusbaum C."/>
            <person name="Birren B."/>
        </authorList>
    </citation>
    <scope>NUCLEOTIDE SEQUENCE [LARGE SCALE GENOMIC DNA]</scope>
    <source>
        <strain evidence="8 9">YIT 12061</strain>
    </source>
</reference>
<evidence type="ECO:0000313" key="8">
    <source>
        <dbReference type="EMBL" id="EHP45734.1"/>
    </source>
</evidence>
<evidence type="ECO:0000256" key="3">
    <source>
        <dbReference type="ARBA" id="ARBA00022692"/>
    </source>
</evidence>
<dbReference type="PATRIC" id="fig|742817.3.peg.2897"/>
<evidence type="ECO:0000313" key="9">
    <source>
        <dbReference type="Proteomes" id="UP000004892"/>
    </source>
</evidence>
<feature type="transmembrane region" description="Helical" evidence="6">
    <location>
        <begin position="141"/>
        <end position="159"/>
    </location>
</feature>
<dbReference type="GeneID" id="98070237"/>
<keyword evidence="2" id="KW-1003">Cell membrane</keyword>
<accession>H1DKC0</accession>
<dbReference type="RefSeq" id="WP_009137850.1">
    <property type="nucleotide sequence ID" value="NZ_JH594597.1"/>
</dbReference>
<dbReference type="InterPro" id="IPR004633">
    <property type="entry name" value="NaPi_cotrn-rel/YqeW-like"/>
</dbReference>
<evidence type="ECO:0000256" key="5">
    <source>
        <dbReference type="ARBA" id="ARBA00023136"/>
    </source>
</evidence>
<evidence type="ECO:0000256" key="2">
    <source>
        <dbReference type="ARBA" id="ARBA00022475"/>
    </source>
</evidence>
<comment type="subcellular location">
    <subcellularLocation>
        <location evidence="1">Cell membrane</location>
        <topology evidence="1">Multi-pass membrane protein</topology>
    </subcellularLocation>
</comment>
<comment type="caution">
    <text evidence="8">The sequence shown here is derived from an EMBL/GenBank/DDBJ whole genome shotgun (WGS) entry which is preliminary data.</text>
</comment>
<evidence type="ECO:0000256" key="6">
    <source>
        <dbReference type="SAM" id="Phobius"/>
    </source>
</evidence>
<dbReference type="Pfam" id="PF01895">
    <property type="entry name" value="PhoU"/>
    <property type="match status" value="1"/>
</dbReference>
<dbReference type="NCBIfam" id="NF037997">
    <property type="entry name" value="Na_Pi_symport"/>
    <property type="match status" value="1"/>
</dbReference>
<evidence type="ECO:0000256" key="1">
    <source>
        <dbReference type="ARBA" id="ARBA00004651"/>
    </source>
</evidence>
<dbReference type="InterPro" id="IPR038078">
    <property type="entry name" value="PhoU-like_sf"/>
</dbReference>
<dbReference type="SUPFAM" id="SSF109755">
    <property type="entry name" value="PhoU-like"/>
    <property type="match status" value="1"/>
</dbReference>
<feature type="transmembrane region" description="Helical" evidence="6">
    <location>
        <begin position="255"/>
        <end position="276"/>
    </location>
</feature>
<dbReference type="InterPro" id="IPR026022">
    <property type="entry name" value="PhoU_dom"/>
</dbReference>
<organism evidence="8 9">
    <name type="scientific">Odoribacter laneus YIT 12061</name>
    <dbReference type="NCBI Taxonomy" id="742817"/>
    <lineage>
        <taxon>Bacteria</taxon>
        <taxon>Pseudomonadati</taxon>
        <taxon>Bacteroidota</taxon>
        <taxon>Bacteroidia</taxon>
        <taxon>Bacteroidales</taxon>
        <taxon>Odoribacteraceae</taxon>
        <taxon>Odoribacter</taxon>
    </lineage>
</organism>
<gene>
    <name evidence="8" type="ORF">HMPREF9449_02706</name>
</gene>
<dbReference type="PANTHER" id="PTHR10010:SF46">
    <property type="entry name" value="SODIUM-DEPENDENT PHOSPHATE TRANSPORT PROTEIN 2B"/>
    <property type="match status" value="1"/>
</dbReference>
<evidence type="ECO:0000256" key="4">
    <source>
        <dbReference type="ARBA" id="ARBA00022989"/>
    </source>
</evidence>
<dbReference type="eggNOG" id="COG1283">
    <property type="taxonomic scope" value="Bacteria"/>
</dbReference>
<dbReference type="STRING" id="742817.HMPREF9449_02706"/>
<feature type="transmembrane region" description="Helical" evidence="6">
    <location>
        <begin position="296"/>
        <end position="317"/>
    </location>
</feature>
<dbReference type="PANTHER" id="PTHR10010">
    <property type="entry name" value="SOLUTE CARRIER FAMILY 34 SODIUM PHOSPHATE , MEMBER 2-RELATED"/>
    <property type="match status" value="1"/>
</dbReference>
<feature type="transmembrane region" description="Helical" evidence="6">
    <location>
        <begin position="179"/>
        <end position="197"/>
    </location>
</feature>
<dbReference type="Gene3D" id="1.20.58.220">
    <property type="entry name" value="Phosphate transport system protein phou homolog 2, domain 2"/>
    <property type="match status" value="1"/>
</dbReference>
<keyword evidence="9" id="KW-1185">Reference proteome</keyword>
<dbReference type="EMBL" id="ADMC01000028">
    <property type="protein sequence ID" value="EHP45734.1"/>
    <property type="molecule type" value="Genomic_DNA"/>
</dbReference>
<keyword evidence="5 6" id="KW-0472">Membrane</keyword>
<sequence length="564" mass="62754">MDYGIFDFLKLIGSLGVFLYGMKLMSEALQKVAGDKMRHILAAMTSNRVKGVITGLLITTIIQSSSATTVMVVSFVNAGLLNLVESIGVIMGSNVGTTVTAWLISILGFKISMAEVSLPLIGLCLPLLFSNKRSRKSWGELIIGFGLLFIGLEFLKNSMPNLNENPEIFTFLQNYTDMGYGSYILFMLIGTALTILIQSSSATMALTLVMCANGWISYDIAASMVLGENIGTTITANLAAMVANTTAKRAAFAHFLFNVFGVTWVLAIFPVFLKWIEELSVFVGIGDPSTNIEAVPMSLSLFHTVFNVSNVLLLIWFTKLIARLVTKIIPTRESNEDVFKLKHIKIGLLSTPDASLFQAKQEIALYGKNTRDMFQQVAASLNMTSKDFEKQFDKLVKLEDESDKIEVEIADYLTKVSESKLSTENSQRIRAMFKIVSEIESIADSSLNVAKAMLRKIEQNQTFTEDLNHKLKSMFALVDETLGVMCDNLTMEYKEVNAKKAYELEHAINDYRTILKQEHLIAIEEKRYNYPTGILYTDMFSECEKIGDYAINVTQAIKEIGTDN</sequence>
<evidence type="ECO:0000259" key="7">
    <source>
        <dbReference type="Pfam" id="PF01895"/>
    </source>
</evidence>
<protein>
    <recommendedName>
        <fullName evidence="7">PhoU domain-containing protein</fullName>
    </recommendedName>
</protein>
<keyword evidence="3 6" id="KW-0812">Transmembrane</keyword>
<name>H1DKC0_9BACT</name>
<dbReference type="GO" id="GO:0044341">
    <property type="term" value="P:sodium-dependent phosphate transport"/>
    <property type="evidence" value="ECO:0007669"/>
    <property type="project" value="InterPro"/>
</dbReference>
<keyword evidence="4 6" id="KW-1133">Transmembrane helix</keyword>
<dbReference type="HOGENOM" id="CLU_025623_0_1_10"/>
<feature type="transmembrane region" description="Helical" evidence="6">
    <location>
        <begin position="51"/>
        <end position="81"/>
    </location>
</feature>